<dbReference type="Gene3D" id="3.40.50.1820">
    <property type="entry name" value="alpha/beta hydrolase"/>
    <property type="match status" value="1"/>
</dbReference>
<dbReference type="PRINTS" id="PR00111">
    <property type="entry name" value="ABHYDROLASE"/>
</dbReference>
<dbReference type="EMBL" id="JAAOIW010000002">
    <property type="protein sequence ID" value="NHN29354.1"/>
    <property type="molecule type" value="Genomic_DNA"/>
</dbReference>
<reference evidence="3" key="1">
    <citation type="submission" date="2020-03" db="EMBL/GenBank/DDBJ databases">
        <title>Draft sequencing of Paenibacilllus sp. S3N08.</title>
        <authorList>
            <person name="Kim D.-U."/>
        </authorList>
    </citation>
    <scope>NUCLEOTIDE SEQUENCE</scope>
    <source>
        <strain evidence="3">S3N08</strain>
    </source>
</reference>
<dbReference type="InterPro" id="IPR050266">
    <property type="entry name" value="AB_hydrolase_sf"/>
</dbReference>
<comment type="caution">
    <text evidence="3">The sequence shown here is derived from an EMBL/GenBank/DDBJ whole genome shotgun (WGS) entry which is preliminary data.</text>
</comment>
<keyword evidence="1 3" id="KW-0378">Hydrolase</keyword>
<keyword evidence="4" id="KW-1185">Reference proteome</keyword>
<evidence type="ECO:0000313" key="3">
    <source>
        <dbReference type="EMBL" id="NHN29354.1"/>
    </source>
</evidence>
<dbReference type="RefSeq" id="WP_166147233.1">
    <property type="nucleotide sequence ID" value="NZ_JAAOIW010000002.1"/>
</dbReference>
<protein>
    <submittedName>
        <fullName evidence="3">Alpha/beta hydrolase</fullName>
    </submittedName>
</protein>
<evidence type="ECO:0000256" key="1">
    <source>
        <dbReference type="ARBA" id="ARBA00022801"/>
    </source>
</evidence>
<dbReference type="SUPFAM" id="SSF53474">
    <property type="entry name" value="alpha/beta-Hydrolases"/>
    <property type="match status" value="1"/>
</dbReference>
<organism evidence="3 4">
    <name type="scientific">Paenibacillus agricola</name>
    <dbReference type="NCBI Taxonomy" id="2716264"/>
    <lineage>
        <taxon>Bacteria</taxon>
        <taxon>Bacillati</taxon>
        <taxon>Bacillota</taxon>
        <taxon>Bacilli</taxon>
        <taxon>Bacillales</taxon>
        <taxon>Paenibacillaceae</taxon>
        <taxon>Paenibacillus</taxon>
    </lineage>
</organism>
<accession>A0ABX0IZE8</accession>
<name>A0ABX0IZE8_9BACL</name>
<proteinExistence type="predicted"/>
<dbReference type="Proteomes" id="UP001165962">
    <property type="component" value="Unassembled WGS sequence"/>
</dbReference>
<feature type="domain" description="AB hydrolase-1" evidence="2">
    <location>
        <begin position="24"/>
        <end position="121"/>
    </location>
</feature>
<dbReference type="GO" id="GO:0016787">
    <property type="term" value="F:hydrolase activity"/>
    <property type="evidence" value="ECO:0007669"/>
    <property type="project" value="UniProtKB-KW"/>
</dbReference>
<dbReference type="PANTHER" id="PTHR43798:SF31">
    <property type="entry name" value="AB HYDROLASE SUPERFAMILY PROTEIN YCLE"/>
    <property type="match status" value="1"/>
</dbReference>
<dbReference type="Pfam" id="PF00561">
    <property type="entry name" value="Abhydrolase_1"/>
    <property type="match status" value="1"/>
</dbReference>
<dbReference type="InterPro" id="IPR029058">
    <property type="entry name" value="AB_hydrolase_fold"/>
</dbReference>
<gene>
    <name evidence="3" type="ORF">G9U52_05865</name>
</gene>
<dbReference type="PANTHER" id="PTHR43798">
    <property type="entry name" value="MONOACYLGLYCEROL LIPASE"/>
    <property type="match status" value="1"/>
</dbReference>
<dbReference type="InterPro" id="IPR000073">
    <property type="entry name" value="AB_hydrolase_1"/>
</dbReference>
<evidence type="ECO:0000259" key="2">
    <source>
        <dbReference type="Pfam" id="PF00561"/>
    </source>
</evidence>
<evidence type="ECO:0000313" key="4">
    <source>
        <dbReference type="Proteomes" id="UP001165962"/>
    </source>
</evidence>
<sequence length="264" mass="28601">MENNFFAVDGGAKVSYREQGHGKVILLLHGFCGSSAYWDELSPLLPEGYRWMMPDLRGHGESGAPAGDYTMDAFAADLAQMIKGLELEPVVMLGHSLGGYITLAFAERYPELLSGFGLIHSTGFPDNEAGKEGRLKSITTIEEQGLPAFIEGLIPKLFAPEHLASMPEAVAKAKRIGEQTDSQAAIRTLQGMRSRPDRNHVLAEAKIPVLLIAGEQDQIIPVERTFSVSSGLITQVQIPSAAHMSMVEAPQALLEAIETFLAKE</sequence>